<dbReference type="EMBL" id="JFFI01001489">
    <property type="protein sequence ID" value="KXH59547.1"/>
    <property type="molecule type" value="Genomic_DNA"/>
</dbReference>
<proteinExistence type="predicted"/>
<organism evidence="1 2">
    <name type="scientific">Colletotrichum salicis</name>
    <dbReference type="NCBI Taxonomy" id="1209931"/>
    <lineage>
        <taxon>Eukaryota</taxon>
        <taxon>Fungi</taxon>
        <taxon>Dikarya</taxon>
        <taxon>Ascomycota</taxon>
        <taxon>Pezizomycotina</taxon>
        <taxon>Sordariomycetes</taxon>
        <taxon>Hypocreomycetidae</taxon>
        <taxon>Glomerellales</taxon>
        <taxon>Glomerellaceae</taxon>
        <taxon>Colletotrichum</taxon>
        <taxon>Colletotrichum acutatum species complex</taxon>
    </lineage>
</organism>
<dbReference type="Proteomes" id="UP000070121">
    <property type="component" value="Unassembled WGS sequence"/>
</dbReference>
<evidence type="ECO:0000313" key="1">
    <source>
        <dbReference type="EMBL" id="KXH59547.1"/>
    </source>
</evidence>
<reference evidence="1 2" key="1">
    <citation type="submission" date="2014-02" db="EMBL/GenBank/DDBJ databases">
        <title>The genome sequence of Colletotrichum salicis CBS 607.94.</title>
        <authorList>
            <person name="Baroncelli R."/>
            <person name="Thon M.R."/>
        </authorList>
    </citation>
    <scope>NUCLEOTIDE SEQUENCE [LARGE SCALE GENOMIC DNA]</scope>
    <source>
        <strain evidence="1 2">CBS 607.94</strain>
    </source>
</reference>
<dbReference type="STRING" id="1209931.A0A135UGM8"/>
<sequence>MALVTTGITEDGFQSVSAVARKLDPIGGRTLGILIDPLDAAEDTGSPTGDSLSKDQESELLTKAMKMYARLPCGFGWHAQIRTESLRELIEPRSLSRTSTAYIWSPEDPDHREGSPLDWRLGGIFSKLTRLQLSGLISDLEDRVTDLDACYDHEFFHKEEKTNDKKFRKRLRAVVQNIIVEFEEQMHREGHTHAIMDTAVDDRKGPNPIREVYPRHTYAKHVRNLMDQSKGRQTPGGVISELMSNVNIGIGFWTASHVVSSRLFGAPRRV</sequence>
<gene>
    <name evidence="1" type="ORF">CSAL01_09537</name>
</gene>
<protein>
    <submittedName>
        <fullName evidence="1">Interferon-induced GTP-binding protein Mx</fullName>
    </submittedName>
</protein>
<dbReference type="AlphaFoldDB" id="A0A135UGM8"/>
<evidence type="ECO:0000313" key="2">
    <source>
        <dbReference type="Proteomes" id="UP000070121"/>
    </source>
</evidence>
<name>A0A135UGM8_9PEZI</name>
<comment type="caution">
    <text evidence="1">The sequence shown here is derived from an EMBL/GenBank/DDBJ whole genome shotgun (WGS) entry which is preliminary data.</text>
</comment>
<accession>A0A135UGM8</accession>
<keyword evidence="2" id="KW-1185">Reference proteome</keyword>